<name>A0ABX5KPF9_9BURK</name>
<dbReference type="RefSeq" id="WP_116611858.1">
    <property type="nucleotide sequence ID" value="NZ_QEOB01000009.1"/>
</dbReference>
<proteinExistence type="predicted"/>
<dbReference type="EMBL" id="QEOB01000009">
    <property type="protein sequence ID" value="PVX82413.1"/>
    <property type="molecule type" value="Genomic_DNA"/>
</dbReference>
<evidence type="ECO:0000313" key="1">
    <source>
        <dbReference type="EMBL" id="PVX82413.1"/>
    </source>
</evidence>
<evidence type="ECO:0000313" key="2">
    <source>
        <dbReference type="Proteomes" id="UP000245712"/>
    </source>
</evidence>
<dbReference type="Proteomes" id="UP000245712">
    <property type="component" value="Unassembled WGS sequence"/>
</dbReference>
<sequence length="156" mass="17712">MDAVQLRYIPATTRAVMSHAGAPATMEIGGRLYELTPEEMPGEVEWRVALLRWLGRKVFFYLASIAPEDRIQKLLRVEHDLIRRTWLHAIEAHAVAEGALLSISDLTDQEVAALRRGDVYFEALAKREGERLIKRFERLVMRHCKPHESASPSAAP</sequence>
<comment type="caution">
    <text evidence="1">The sequence shown here is derived from an EMBL/GenBank/DDBJ whole genome shotgun (WGS) entry which is preliminary data.</text>
</comment>
<reference evidence="1 2" key="1">
    <citation type="submission" date="2018-05" db="EMBL/GenBank/DDBJ databases">
        <title>Genomic Encyclopedia of Type Strains, Phase IV (KMG-V): Genome sequencing to study the core and pangenomes of soil and plant-associated prokaryotes.</title>
        <authorList>
            <person name="Whitman W."/>
        </authorList>
    </citation>
    <scope>NUCLEOTIDE SEQUENCE [LARGE SCALE GENOMIC DNA]</scope>
    <source>
        <strain evidence="1 2">SCZa-39</strain>
    </source>
</reference>
<gene>
    <name evidence="1" type="ORF">C7402_109267</name>
</gene>
<accession>A0ABX5KPF9</accession>
<organism evidence="1 2">
    <name type="scientific">Paraburkholderia unamae</name>
    <dbReference type="NCBI Taxonomy" id="219649"/>
    <lineage>
        <taxon>Bacteria</taxon>
        <taxon>Pseudomonadati</taxon>
        <taxon>Pseudomonadota</taxon>
        <taxon>Betaproteobacteria</taxon>
        <taxon>Burkholderiales</taxon>
        <taxon>Burkholderiaceae</taxon>
        <taxon>Paraburkholderia</taxon>
    </lineage>
</organism>
<keyword evidence="2" id="KW-1185">Reference proteome</keyword>
<protein>
    <submittedName>
        <fullName evidence="1">Uncharacterized protein</fullName>
    </submittedName>
</protein>